<dbReference type="AlphaFoldDB" id="E3QTU7"/>
<keyword evidence="3" id="KW-1185">Reference proteome</keyword>
<dbReference type="EMBL" id="GG697378">
    <property type="protein sequence ID" value="EFQ34259.1"/>
    <property type="molecule type" value="Genomic_DNA"/>
</dbReference>
<feature type="region of interest" description="Disordered" evidence="1">
    <location>
        <begin position="1"/>
        <end position="22"/>
    </location>
</feature>
<dbReference type="RefSeq" id="XP_008098279.1">
    <property type="nucleotide sequence ID" value="XM_008100088.1"/>
</dbReference>
<evidence type="ECO:0000256" key="1">
    <source>
        <dbReference type="SAM" id="MobiDB-lite"/>
    </source>
</evidence>
<dbReference type="GeneID" id="24414768"/>
<accession>E3QTU7</accession>
<dbReference type="HOGENOM" id="CLU_3087119_0_0_1"/>
<organism evidence="3">
    <name type="scientific">Colletotrichum graminicola (strain M1.001 / M2 / FGSC 10212)</name>
    <name type="common">Maize anthracnose fungus</name>
    <name type="synonym">Glomerella graminicola</name>
    <dbReference type="NCBI Taxonomy" id="645133"/>
    <lineage>
        <taxon>Eukaryota</taxon>
        <taxon>Fungi</taxon>
        <taxon>Dikarya</taxon>
        <taxon>Ascomycota</taxon>
        <taxon>Pezizomycotina</taxon>
        <taxon>Sordariomycetes</taxon>
        <taxon>Hypocreomycetidae</taxon>
        <taxon>Glomerellales</taxon>
        <taxon>Glomerellaceae</taxon>
        <taxon>Colletotrichum</taxon>
        <taxon>Colletotrichum graminicola species complex</taxon>
    </lineage>
</organism>
<dbReference type="Proteomes" id="UP000008782">
    <property type="component" value="Unassembled WGS sequence"/>
</dbReference>
<protein>
    <submittedName>
        <fullName evidence="2">Uncharacterized protein</fullName>
    </submittedName>
</protein>
<sequence>MAGGASAERPVAPGSDTFQLRVWRGGGGRRGWEASRGGRWMGVTSWDGFVDS</sequence>
<evidence type="ECO:0000313" key="2">
    <source>
        <dbReference type="EMBL" id="EFQ34259.1"/>
    </source>
</evidence>
<dbReference type="VEuPathDB" id="FungiDB:GLRG_09403"/>
<reference evidence="3" key="1">
    <citation type="journal article" date="2012" name="Nat. Genet.">
        <title>Lifestyle transitions in plant pathogenic Colletotrichum fungi deciphered by genome and transcriptome analyses.</title>
        <authorList>
            <person name="O'Connell R.J."/>
            <person name="Thon M.R."/>
            <person name="Hacquard S."/>
            <person name="Amyotte S.G."/>
            <person name="Kleemann J."/>
            <person name="Torres M.F."/>
            <person name="Damm U."/>
            <person name="Buiate E.A."/>
            <person name="Epstein L."/>
            <person name="Alkan N."/>
            <person name="Altmueller J."/>
            <person name="Alvarado-Balderrama L."/>
            <person name="Bauser C.A."/>
            <person name="Becker C."/>
            <person name="Birren B.W."/>
            <person name="Chen Z."/>
            <person name="Choi J."/>
            <person name="Crouch J.A."/>
            <person name="Duvick J.P."/>
            <person name="Farman M.A."/>
            <person name="Gan P."/>
            <person name="Heiman D."/>
            <person name="Henrissat B."/>
            <person name="Howard R.J."/>
            <person name="Kabbage M."/>
            <person name="Koch C."/>
            <person name="Kracher B."/>
            <person name="Kubo Y."/>
            <person name="Law A.D."/>
            <person name="Lebrun M.-H."/>
            <person name="Lee Y.-H."/>
            <person name="Miyara I."/>
            <person name="Moore N."/>
            <person name="Neumann U."/>
            <person name="Nordstroem K."/>
            <person name="Panaccione D.G."/>
            <person name="Panstruga R."/>
            <person name="Place M."/>
            <person name="Proctor R.H."/>
            <person name="Prusky D."/>
            <person name="Rech G."/>
            <person name="Reinhardt R."/>
            <person name="Rollins J.A."/>
            <person name="Rounsley S."/>
            <person name="Schardl C.L."/>
            <person name="Schwartz D.C."/>
            <person name="Shenoy N."/>
            <person name="Shirasu K."/>
            <person name="Sikhakolli U.R."/>
            <person name="Stueber K."/>
            <person name="Sukno S.A."/>
            <person name="Sweigard J.A."/>
            <person name="Takano Y."/>
            <person name="Takahara H."/>
            <person name="Trail F."/>
            <person name="van der Does H.C."/>
            <person name="Voll L.M."/>
            <person name="Will I."/>
            <person name="Young S."/>
            <person name="Zeng Q."/>
            <person name="Zhang J."/>
            <person name="Zhou S."/>
            <person name="Dickman M.B."/>
            <person name="Schulze-Lefert P."/>
            <person name="Ver Loren van Themaat E."/>
            <person name="Ma L.-J."/>
            <person name="Vaillancourt L.J."/>
        </authorList>
    </citation>
    <scope>NUCLEOTIDE SEQUENCE [LARGE SCALE GENOMIC DNA]</scope>
    <source>
        <strain evidence="3">M1.001 / M2 / FGSC 10212</strain>
    </source>
</reference>
<name>E3QTU7_COLGM</name>
<gene>
    <name evidence="2" type="ORF">GLRG_09403</name>
</gene>
<proteinExistence type="predicted"/>
<evidence type="ECO:0000313" key="3">
    <source>
        <dbReference type="Proteomes" id="UP000008782"/>
    </source>
</evidence>